<evidence type="ECO:0000256" key="4">
    <source>
        <dbReference type="ARBA" id="ARBA00022840"/>
    </source>
</evidence>
<organism evidence="11 12">
    <name type="scientific">Ornithinibacillus xuwenensis</name>
    <dbReference type="NCBI Taxonomy" id="3144668"/>
    <lineage>
        <taxon>Bacteria</taxon>
        <taxon>Bacillati</taxon>
        <taxon>Bacillota</taxon>
        <taxon>Bacilli</taxon>
        <taxon>Bacillales</taxon>
        <taxon>Bacillaceae</taxon>
        <taxon>Ornithinibacillus</taxon>
    </lineage>
</organism>
<dbReference type="Proteomes" id="UP001444625">
    <property type="component" value="Unassembled WGS sequence"/>
</dbReference>
<reference evidence="11 12" key="1">
    <citation type="submission" date="2024-05" db="EMBL/GenBank/DDBJ databases">
        <authorList>
            <person name="Haq I."/>
            <person name="Ullah Z."/>
            <person name="Ahmad R."/>
            <person name="Li M."/>
            <person name="Tong Y."/>
        </authorList>
    </citation>
    <scope>NUCLEOTIDE SEQUENCE [LARGE SCALE GENOMIC DNA]</scope>
    <source>
        <strain evidence="11 12">16A2E</strain>
    </source>
</reference>
<dbReference type="Pfam" id="PF13361">
    <property type="entry name" value="UvrD_C"/>
    <property type="match status" value="1"/>
</dbReference>
<dbReference type="Gene3D" id="3.40.50.300">
    <property type="entry name" value="P-loop containing nucleotide triphosphate hydrolases"/>
    <property type="match status" value="3"/>
</dbReference>
<dbReference type="NCBIfam" id="NF041464">
    <property type="entry name" value="HelD_BACSU"/>
    <property type="match status" value="1"/>
</dbReference>
<evidence type="ECO:0000256" key="3">
    <source>
        <dbReference type="ARBA" id="ARBA00022806"/>
    </source>
</evidence>
<dbReference type="InterPro" id="IPR027785">
    <property type="entry name" value="UvrD-like_helicase_C"/>
</dbReference>
<evidence type="ECO:0000256" key="8">
    <source>
        <dbReference type="ARBA" id="ARBA00048988"/>
    </source>
</evidence>
<evidence type="ECO:0000256" key="7">
    <source>
        <dbReference type="ARBA" id="ARBA00034808"/>
    </source>
</evidence>
<keyword evidence="1 9" id="KW-0547">Nucleotide-binding</keyword>
<comment type="catalytic activity">
    <reaction evidence="6">
        <text>Couples ATP hydrolysis with the unwinding of duplex DNA by translocating in the 3'-5' direction.</text>
        <dbReference type="EC" id="5.6.2.4"/>
    </reaction>
</comment>
<sequence>MGYDTSIGEEQNRVDKVIEEINIKEEQLYEKAGGLKESIIDLRKNFWEDVTVNLDEPDDVIETQASIKQQAELLMERERFHGEIGKELKTLNRLKDSPYFGRIDFTEKPGHENEPIYIGIASLMDQAEEDFLIYDWRAPISSLYYDFPPGEAYYHTMDNTISGEISLKRQFIIRQGQIKGMFDTGVTIGDKLLQAALGNNASTTMKSIVATIQKEQNKIIRNEHSNLLVVQGVAGSGKTSAVLQRIAYLLYRFRGSLNSENLLLFSPNPLFSSYIQNVLPELGEANISQTIFLDFLRKGIEKEITIESPFEQMEFTLTCKDAAELEIRRNNMKLKSSLKYKDILDDYISSLLIQGLCFRNITLHNQVLISKESISEYFYSLDNSFAIPNRLELVAKWLLKELRIHQQKEKNKDWVMEKVELLEKEDFLQAYYQNQQVDEDDFSLEEDILRAEVVKRQFAPIRKLVRKFAFVNTLATYRHLFISWKPSPVPNHWEVISRLTVEAISTKYLSWEDATPYRYFRGKLLGDVSNRAIRHLFIDEAQDYTPFQYAYIKDSFPYTRMTLLGDINQAIYTYASDENPLAPDLVNENHERITLTKSYRSTKEIVEFTKGFAPDGEIIEPFERAGERPKVIKIDNHKLLPNTITESIQSLQEKDFETIAIICKTTEESKRLYGLLKDNIPIKQLHEETYSFEKGILILPVYLAKGIEFDAVIIPDASNKHYNQESDRTLFYTACTRAMHSLTMITENHLCSFIEEASTKTYELE</sequence>
<evidence type="ECO:0000256" key="5">
    <source>
        <dbReference type="ARBA" id="ARBA00023235"/>
    </source>
</evidence>
<dbReference type="PROSITE" id="PS51198">
    <property type="entry name" value="UVRD_HELICASE_ATP_BIND"/>
    <property type="match status" value="1"/>
</dbReference>
<keyword evidence="12" id="KW-1185">Reference proteome</keyword>
<dbReference type="Pfam" id="PF13538">
    <property type="entry name" value="UvrD_C_2"/>
    <property type="match status" value="1"/>
</dbReference>
<dbReference type="EC" id="5.6.2.4" evidence="7"/>
<comment type="catalytic activity">
    <reaction evidence="8">
        <text>ATP + H2O = ADP + phosphate + H(+)</text>
        <dbReference type="Rhea" id="RHEA:13065"/>
        <dbReference type="ChEBI" id="CHEBI:15377"/>
        <dbReference type="ChEBI" id="CHEBI:15378"/>
        <dbReference type="ChEBI" id="CHEBI:30616"/>
        <dbReference type="ChEBI" id="CHEBI:43474"/>
        <dbReference type="ChEBI" id="CHEBI:456216"/>
        <dbReference type="EC" id="5.6.2.4"/>
    </reaction>
</comment>
<protein>
    <recommendedName>
        <fullName evidence="7">DNA 3'-5' helicase</fullName>
        <ecNumber evidence="7">5.6.2.4</ecNumber>
    </recommendedName>
</protein>
<evidence type="ECO:0000313" key="12">
    <source>
        <dbReference type="Proteomes" id="UP001444625"/>
    </source>
</evidence>
<evidence type="ECO:0000259" key="10">
    <source>
        <dbReference type="PROSITE" id="PS51198"/>
    </source>
</evidence>
<keyword evidence="2 9" id="KW-0378">Hydrolase</keyword>
<accession>A0ABU9XH11</accession>
<dbReference type="EMBL" id="JBDIML010000003">
    <property type="protein sequence ID" value="MEN2767570.1"/>
    <property type="molecule type" value="Genomic_DNA"/>
</dbReference>
<dbReference type="InterPro" id="IPR014017">
    <property type="entry name" value="DNA_helicase_UvrD-like_C"/>
</dbReference>
<dbReference type="InterPro" id="IPR000212">
    <property type="entry name" value="DNA_helicase_UvrD/REP"/>
</dbReference>
<keyword evidence="3 9" id="KW-0347">Helicase</keyword>
<gene>
    <name evidence="11" type="primary">helD</name>
    <name evidence="11" type="ORF">ABC228_10255</name>
</gene>
<keyword evidence="5" id="KW-0413">Isomerase</keyword>
<dbReference type="RefSeq" id="WP_345825041.1">
    <property type="nucleotide sequence ID" value="NZ_JBDIML010000003.1"/>
</dbReference>
<evidence type="ECO:0000256" key="6">
    <source>
        <dbReference type="ARBA" id="ARBA00034617"/>
    </source>
</evidence>
<dbReference type="InterPro" id="IPR048228">
    <property type="entry name" value="HelD_bacillota"/>
</dbReference>
<dbReference type="PANTHER" id="PTHR11070">
    <property type="entry name" value="UVRD / RECB / PCRA DNA HELICASE FAMILY MEMBER"/>
    <property type="match status" value="1"/>
</dbReference>
<evidence type="ECO:0000256" key="9">
    <source>
        <dbReference type="PROSITE-ProRule" id="PRU00560"/>
    </source>
</evidence>
<evidence type="ECO:0000256" key="1">
    <source>
        <dbReference type="ARBA" id="ARBA00022741"/>
    </source>
</evidence>
<proteinExistence type="predicted"/>
<dbReference type="InterPro" id="IPR014016">
    <property type="entry name" value="UvrD-like_ATP-bd"/>
</dbReference>
<feature type="binding site" evidence="9">
    <location>
        <begin position="232"/>
        <end position="239"/>
    </location>
    <ligand>
        <name>ATP</name>
        <dbReference type="ChEBI" id="CHEBI:30616"/>
    </ligand>
</feature>
<evidence type="ECO:0000256" key="2">
    <source>
        <dbReference type="ARBA" id="ARBA00022801"/>
    </source>
</evidence>
<dbReference type="Pfam" id="PF00580">
    <property type="entry name" value="UvrD-helicase"/>
    <property type="match status" value="1"/>
</dbReference>
<comment type="caution">
    <text evidence="11">The sequence shown here is derived from an EMBL/GenBank/DDBJ whole genome shotgun (WGS) entry which is preliminary data.</text>
</comment>
<dbReference type="PANTHER" id="PTHR11070:SF17">
    <property type="entry name" value="DNA HELICASE IV"/>
    <property type="match status" value="1"/>
</dbReference>
<keyword evidence="4 9" id="KW-0067">ATP-binding</keyword>
<dbReference type="InterPro" id="IPR027417">
    <property type="entry name" value="P-loop_NTPase"/>
</dbReference>
<dbReference type="SUPFAM" id="SSF52540">
    <property type="entry name" value="P-loop containing nucleoside triphosphate hydrolases"/>
    <property type="match status" value="1"/>
</dbReference>
<evidence type="ECO:0000313" key="11">
    <source>
        <dbReference type="EMBL" id="MEN2767570.1"/>
    </source>
</evidence>
<name>A0ABU9XH11_9BACI</name>
<feature type="domain" description="UvrD-like helicase ATP-binding" evidence="10">
    <location>
        <begin position="211"/>
        <end position="602"/>
    </location>
</feature>